<dbReference type="PANTHER" id="PTHR28634">
    <property type="entry name" value="ZINC FINGER B-BOX DOMAIN-CONTAINING PROTEIN 1"/>
    <property type="match status" value="1"/>
</dbReference>
<dbReference type="Proteomes" id="UP001165090">
    <property type="component" value="Unassembled WGS sequence"/>
</dbReference>
<feature type="region of interest" description="Disordered" evidence="1">
    <location>
        <begin position="284"/>
        <end position="332"/>
    </location>
</feature>
<keyword evidence="3" id="KW-1185">Reference proteome</keyword>
<comment type="caution">
    <text evidence="2">The sequence shown here is derived from an EMBL/GenBank/DDBJ whole genome shotgun (WGS) entry which is preliminary data.</text>
</comment>
<name>A0ABQ5RN99_9CHLO</name>
<protein>
    <submittedName>
        <fullName evidence="2">Uncharacterized protein</fullName>
    </submittedName>
</protein>
<accession>A0ABQ5RN99</accession>
<feature type="compositionally biased region" description="Basic and acidic residues" evidence="1">
    <location>
        <begin position="39"/>
        <end position="49"/>
    </location>
</feature>
<evidence type="ECO:0000256" key="1">
    <source>
        <dbReference type="SAM" id="MobiDB-lite"/>
    </source>
</evidence>
<evidence type="ECO:0000313" key="3">
    <source>
        <dbReference type="Proteomes" id="UP001165090"/>
    </source>
</evidence>
<feature type="compositionally biased region" description="Low complexity" evidence="1">
    <location>
        <begin position="353"/>
        <end position="368"/>
    </location>
</feature>
<feature type="compositionally biased region" description="Low complexity" evidence="1">
    <location>
        <begin position="94"/>
        <end position="127"/>
    </location>
</feature>
<feature type="compositionally biased region" description="Low complexity" evidence="1">
    <location>
        <begin position="257"/>
        <end position="268"/>
    </location>
</feature>
<reference evidence="2 3" key="1">
    <citation type="journal article" date="2023" name="IScience">
        <title>Expanded male sex-determining region conserved during the evolution of homothallism in the green alga Volvox.</title>
        <authorList>
            <person name="Yamamoto K."/>
            <person name="Matsuzaki R."/>
            <person name="Mahakham W."/>
            <person name="Heman W."/>
            <person name="Sekimoto H."/>
            <person name="Kawachi M."/>
            <person name="Minakuchi Y."/>
            <person name="Toyoda A."/>
            <person name="Nozaki H."/>
        </authorList>
    </citation>
    <scope>NUCLEOTIDE SEQUENCE [LARGE SCALE GENOMIC DNA]</scope>
    <source>
        <strain evidence="2 3">NIES-4468</strain>
    </source>
</reference>
<dbReference type="InterPro" id="IPR037688">
    <property type="entry name" value="ZBBX"/>
</dbReference>
<feature type="region of interest" description="Disordered" evidence="1">
    <location>
        <begin position="39"/>
        <end position="192"/>
    </location>
</feature>
<feature type="region of interest" description="Disordered" evidence="1">
    <location>
        <begin position="353"/>
        <end position="385"/>
    </location>
</feature>
<dbReference type="PANTHER" id="PTHR28634:SF1">
    <property type="entry name" value="ZINC FINGER B-BOX DOMAIN-CONTAINING PROTEIN 1"/>
    <property type="match status" value="1"/>
</dbReference>
<feature type="compositionally biased region" description="Low complexity" evidence="1">
    <location>
        <begin position="218"/>
        <end position="230"/>
    </location>
</feature>
<evidence type="ECO:0000313" key="2">
    <source>
        <dbReference type="EMBL" id="GLI59027.1"/>
    </source>
</evidence>
<organism evidence="2 3">
    <name type="scientific">Volvox africanus</name>
    <dbReference type="NCBI Taxonomy" id="51714"/>
    <lineage>
        <taxon>Eukaryota</taxon>
        <taxon>Viridiplantae</taxon>
        <taxon>Chlorophyta</taxon>
        <taxon>core chlorophytes</taxon>
        <taxon>Chlorophyceae</taxon>
        <taxon>CS clade</taxon>
        <taxon>Chlamydomonadales</taxon>
        <taxon>Volvocaceae</taxon>
        <taxon>Volvox</taxon>
    </lineage>
</organism>
<proteinExistence type="predicted"/>
<sequence>MRKEATGRVKEMAPKVAKPAVLSAEAAAMEQKLAELRKAMEKERAKRDALMANTGGGSIWRNGGSNSGLRTSIKGKGPGEGSAASGSLSGGGPSSSRRPSGSDAPSRQGSGSSSTRAASARTAGTESEVPSVSGNRVASARAAMNVNPPEPKGRVGGGIIGRAATGGGDGGGSAAGGTSCGTDDNPALADGAFNEADSHKSFLEALNEWRRANRGDAAAEGEGQAAATTTSISGVSSVPQRLHSARPSATLEVQTDSRSASRPSSAKPLSYFDKLVINTSSRVAGHLASGGPPETIRTSLSGQATGLARSPSSSRPPLAPGPNTTIATGGAKAAAASVPVEMSSATTTATATVTTTTNSSPSAAVVSADGGGVASSDGRKAPLPDPLTILDRLEALERQRQAADDDDEHEEVAIQVTTATGLLLTKGTRLPDEVLMPPNQEC</sequence>
<gene>
    <name evidence="2" type="ORF">VaNZ11_000853</name>
</gene>
<feature type="compositionally biased region" description="Gly residues" evidence="1">
    <location>
        <begin position="154"/>
        <end position="179"/>
    </location>
</feature>
<feature type="compositionally biased region" description="Low complexity" evidence="1">
    <location>
        <begin position="306"/>
        <end position="332"/>
    </location>
</feature>
<dbReference type="EMBL" id="BSDZ01000003">
    <property type="protein sequence ID" value="GLI59027.1"/>
    <property type="molecule type" value="Genomic_DNA"/>
</dbReference>
<feature type="region of interest" description="Disordered" evidence="1">
    <location>
        <begin position="213"/>
        <end position="268"/>
    </location>
</feature>